<feature type="domain" description="CAP-Gly" evidence="3">
    <location>
        <begin position="24"/>
        <end position="70"/>
    </location>
</feature>
<evidence type="ECO:0000313" key="5">
    <source>
        <dbReference type="Proteomes" id="UP000240883"/>
    </source>
</evidence>
<dbReference type="EMBL" id="KZ678129">
    <property type="protein sequence ID" value="PSN72765.1"/>
    <property type="molecule type" value="Genomic_DNA"/>
</dbReference>
<dbReference type="PROSITE" id="PS50245">
    <property type="entry name" value="CAP_GLY_2"/>
    <property type="match status" value="1"/>
</dbReference>
<keyword evidence="5" id="KW-1185">Reference proteome</keyword>
<dbReference type="InterPro" id="IPR032675">
    <property type="entry name" value="LRR_dom_sf"/>
</dbReference>
<name>A0A2T2P503_CORCC</name>
<dbReference type="InterPro" id="IPR000938">
    <property type="entry name" value="CAP-Gly_domain"/>
</dbReference>
<dbReference type="Gene3D" id="3.80.10.10">
    <property type="entry name" value="Ribonuclease Inhibitor"/>
    <property type="match status" value="3"/>
</dbReference>
<reference evidence="4 5" key="1">
    <citation type="journal article" date="2018" name="Front. Microbiol.">
        <title>Genome-Wide Analysis of Corynespora cassiicola Leaf Fall Disease Putative Effectors.</title>
        <authorList>
            <person name="Lopez D."/>
            <person name="Ribeiro S."/>
            <person name="Label P."/>
            <person name="Fumanal B."/>
            <person name="Venisse J.S."/>
            <person name="Kohler A."/>
            <person name="de Oliveira R.R."/>
            <person name="Labutti K."/>
            <person name="Lipzen A."/>
            <person name="Lail K."/>
            <person name="Bauer D."/>
            <person name="Ohm R.A."/>
            <person name="Barry K.W."/>
            <person name="Spatafora J."/>
            <person name="Grigoriev I.V."/>
            <person name="Martin F.M."/>
            <person name="Pujade-Renaud V."/>
        </authorList>
    </citation>
    <scope>NUCLEOTIDE SEQUENCE [LARGE SCALE GENOMIC DNA]</scope>
    <source>
        <strain evidence="4 5">Philippines</strain>
    </source>
</reference>
<proteinExistence type="predicted"/>
<gene>
    <name evidence="4" type="ORF">BS50DRAFT_168088</name>
</gene>
<dbReference type="STRING" id="1448308.A0A2T2P503"/>
<dbReference type="SMART" id="SM01052">
    <property type="entry name" value="CAP_GLY"/>
    <property type="match status" value="1"/>
</dbReference>
<dbReference type="Pfam" id="PF01302">
    <property type="entry name" value="CAP_GLY"/>
    <property type="match status" value="1"/>
</dbReference>
<dbReference type="AlphaFoldDB" id="A0A2T2P503"/>
<dbReference type="Gene3D" id="2.30.30.190">
    <property type="entry name" value="CAP Gly-rich-like domain"/>
    <property type="match status" value="1"/>
</dbReference>
<evidence type="ECO:0000256" key="2">
    <source>
        <dbReference type="ARBA" id="ARBA00022737"/>
    </source>
</evidence>
<evidence type="ECO:0000259" key="3">
    <source>
        <dbReference type="PROSITE" id="PS50245"/>
    </source>
</evidence>
<dbReference type="PANTHER" id="PTHR18849:SF0">
    <property type="entry name" value="CILIA- AND FLAGELLA-ASSOCIATED PROTEIN 410-RELATED"/>
    <property type="match status" value="1"/>
</dbReference>
<dbReference type="OrthoDB" id="5273213at2759"/>
<dbReference type="InterPro" id="IPR036859">
    <property type="entry name" value="CAP-Gly_dom_sf"/>
</dbReference>
<keyword evidence="2" id="KW-0677">Repeat</keyword>
<accession>A0A2T2P503</accession>
<dbReference type="SUPFAM" id="SSF52058">
    <property type="entry name" value="L domain-like"/>
    <property type="match status" value="1"/>
</dbReference>
<sequence length="608" mass="68293">MGTEFYVGKRLSYDGQLCTVRYIGEVKGTKGEWLGVEWDDPIRGKHSGEHGGVKYFECLNSHPTSGSFVRPTRRADSPRSFVEALKAKYAPEEYEDPQVRIVFVGNKNQSKDPLARLNQPIRISGKEVEEVGFDKIRKQLSELSELKILILDGLRMSRSIASLRERQKTGGSDLDVWPAGLTDIRDASSKATELDVSRNLFEEWREVASICEQLEKLKSLRADGNRFRDTSLTETEKARCLKAFQNIKTLRLEENLLPWEQLATLTHLFPAVTTFDASSNQYMSLTSHFLNPTITDLTLEDNSFKSLSSLSPLTKLPNLKRLVLKSNKIFEINAPGEPVPIFPASLSEVDFSFNELSTWTFINALEHVFPGLTALRVSQNPLYHSLQAADGRALSPEDGYMLTLARLGNLKSLNFSPITAKERLNAESYYLSLIAREVTFAPEHLEEQILSSHPRYKWLCEEYGEPVIQRSANAVNPNSLAARLIRFSFYLSDAAKAKLSGSGAGFEEKFEMEIPMGFTAYSFLGIVGKRLGVKPMDCRLIWETGDWIPAPKTDEVVEADWDSDSEEEDAKEKSGAGMVLREVEILPGTRSVGTWIDGMEAVIRIELK</sequence>
<dbReference type="SUPFAM" id="SSF74924">
    <property type="entry name" value="Cap-Gly domain"/>
    <property type="match status" value="1"/>
</dbReference>
<protein>
    <submittedName>
        <fullName evidence="4">Tubulin-specific chaperone E</fullName>
    </submittedName>
</protein>
<evidence type="ECO:0000313" key="4">
    <source>
        <dbReference type="EMBL" id="PSN72765.1"/>
    </source>
</evidence>
<evidence type="ECO:0000256" key="1">
    <source>
        <dbReference type="ARBA" id="ARBA00022614"/>
    </source>
</evidence>
<dbReference type="Proteomes" id="UP000240883">
    <property type="component" value="Unassembled WGS sequence"/>
</dbReference>
<organism evidence="4 5">
    <name type="scientific">Corynespora cassiicola Philippines</name>
    <dbReference type="NCBI Taxonomy" id="1448308"/>
    <lineage>
        <taxon>Eukaryota</taxon>
        <taxon>Fungi</taxon>
        <taxon>Dikarya</taxon>
        <taxon>Ascomycota</taxon>
        <taxon>Pezizomycotina</taxon>
        <taxon>Dothideomycetes</taxon>
        <taxon>Pleosporomycetidae</taxon>
        <taxon>Pleosporales</taxon>
        <taxon>Corynesporascaceae</taxon>
        <taxon>Corynespora</taxon>
    </lineage>
</organism>
<keyword evidence="1" id="KW-0433">Leucine-rich repeat</keyword>
<dbReference type="PANTHER" id="PTHR18849">
    <property type="entry name" value="LEUCINE RICH REPEAT PROTEIN"/>
    <property type="match status" value="1"/>
</dbReference>